<feature type="transmembrane region" description="Helical" evidence="5">
    <location>
        <begin position="89"/>
        <end position="112"/>
    </location>
</feature>
<dbReference type="Pfam" id="PF04191">
    <property type="entry name" value="PEMT"/>
    <property type="match status" value="1"/>
</dbReference>
<evidence type="ECO:0000256" key="3">
    <source>
        <dbReference type="ARBA" id="ARBA00022989"/>
    </source>
</evidence>
<dbReference type="EC" id="2.1.1.334" evidence="6"/>
<keyword evidence="4 5" id="KW-0472">Membrane</keyword>
<feature type="transmembrane region" description="Helical" evidence="5">
    <location>
        <begin position="133"/>
        <end position="153"/>
    </location>
</feature>
<gene>
    <name evidence="6" type="ORF">ABCS64_07335</name>
</gene>
<dbReference type="Proteomes" id="UP001574673">
    <property type="component" value="Unassembled WGS sequence"/>
</dbReference>
<keyword evidence="7" id="KW-1185">Reference proteome</keyword>
<keyword evidence="2 5" id="KW-0812">Transmembrane</keyword>
<comment type="caution">
    <text evidence="6">The sequence shown here is derived from an EMBL/GenBank/DDBJ whole genome shotgun (WGS) entry which is preliminary data.</text>
</comment>
<proteinExistence type="predicted"/>
<keyword evidence="6" id="KW-0489">Methyltransferase</keyword>
<protein>
    <submittedName>
        <fullName evidence="6">Isoprenylcysteine carboxylmethyltransferase family protein</fullName>
        <ecNumber evidence="6">2.1.1.100</ecNumber>
        <ecNumber evidence="6">2.1.1.334</ecNumber>
    </submittedName>
</protein>
<comment type="subcellular location">
    <subcellularLocation>
        <location evidence="1">Endomembrane system</location>
        <topology evidence="1">Multi-pass membrane protein</topology>
    </subcellularLocation>
</comment>
<evidence type="ECO:0000256" key="4">
    <source>
        <dbReference type="ARBA" id="ARBA00023136"/>
    </source>
</evidence>
<evidence type="ECO:0000256" key="2">
    <source>
        <dbReference type="ARBA" id="ARBA00022692"/>
    </source>
</evidence>
<feature type="transmembrane region" description="Helical" evidence="5">
    <location>
        <begin position="20"/>
        <end position="43"/>
    </location>
</feature>
<dbReference type="RefSeq" id="WP_418891208.1">
    <property type="nucleotide sequence ID" value="NZ_JBEUWX010000002.1"/>
</dbReference>
<dbReference type="Gene3D" id="1.20.120.1630">
    <property type="match status" value="1"/>
</dbReference>
<dbReference type="GO" id="GO:0004671">
    <property type="term" value="F:protein C-terminal S-isoprenylcysteine carboxyl O-methyltransferase activity"/>
    <property type="evidence" value="ECO:0007669"/>
    <property type="project" value="UniProtKB-EC"/>
</dbReference>
<evidence type="ECO:0000313" key="7">
    <source>
        <dbReference type="Proteomes" id="UP001574673"/>
    </source>
</evidence>
<feature type="transmembrane region" description="Helical" evidence="5">
    <location>
        <begin position="64"/>
        <end position="83"/>
    </location>
</feature>
<evidence type="ECO:0000256" key="1">
    <source>
        <dbReference type="ARBA" id="ARBA00004127"/>
    </source>
</evidence>
<evidence type="ECO:0000313" key="6">
    <source>
        <dbReference type="EMBL" id="MFA9950130.1"/>
    </source>
</evidence>
<dbReference type="InterPro" id="IPR007318">
    <property type="entry name" value="Phopholipid_MeTrfase"/>
</dbReference>
<keyword evidence="3 5" id="KW-1133">Transmembrane helix</keyword>
<sequence length="196" mass="22534">MLKQEAGAAMGISFFTTLKIGWLNAWIPAFAMVLIQFVYMFIYKEVGKRAVDTSWYTAEDKRNAMIGALLQVALLILSVFVPLKTGTAWFWTGMVIYASAFAGFIQAFYDYAATPRDKTVQCGIYRLSRNPMYFFFFLGMIGICIASASLWLWGVTVPFALYNHLIVLGEERYCAQAYGQEYLEYKRKTPRYFLFF</sequence>
<dbReference type="EC" id="2.1.1.100" evidence="6"/>
<name>A0ABV4UGF2_9RHOO</name>
<accession>A0ABV4UGF2</accession>
<evidence type="ECO:0000256" key="5">
    <source>
        <dbReference type="SAM" id="Phobius"/>
    </source>
</evidence>
<reference evidence="7" key="1">
    <citation type="submission" date="2024-06" db="EMBL/GenBank/DDBJ databases">
        <title>Radixoralia hellwigii gen. nov., sp nov., isolated from a root canal in the human oral cavity.</title>
        <authorList>
            <person name="Bartsch S."/>
            <person name="Wittmer A."/>
            <person name="Schulz A.-K."/>
            <person name="Neumann-Schaal M."/>
            <person name="Wolf J."/>
            <person name="Gronow S."/>
            <person name="Tennert C."/>
            <person name="Haecker G."/>
            <person name="Cieplik F."/>
            <person name="Al-Ahmad A."/>
        </authorList>
    </citation>
    <scope>NUCLEOTIDE SEQUENCE [LARGE SCALE GENOMIC DNA]</scope>
    <source>
        <strain evidence="7">Wk13</strain>
    </source>
</reference>
<organism evidence="6 7">
    <name type="scientific">Dentiradicibacter hellwigii</name>
    <dbReference type="NCBI Taxonomy" id="3149053"/>
    <lineage>
        <taxon>Bacteria</taxon>
        <taxon>Pseudomonadati</taxon>
        <taxon>Pseudomonadota</taxon>
        <taxon>Betaproteobacteria</taxon>
        <taxon>Rhodocyclales</taxon>
        <taxon>Rhodocyclaceae</taxon>
        <taxon>Dentiradicibacter</taxon>
    </lineage>
</organism>
<keyword evidence="6" id="KW-0808">Transferase</keyword>
<dbReference type="EMBL" id="JBEUWX010000002">
    <property type="protein sequence ID" value="MFA9950130.1"/>
    <property type="molecule type" value="Genomic_DNA"/>
</dbReference>
<dbReference type="GO" id="GO:0032259">
    <property type="term" value="P:methylation"/>
    <property type="evidence" value="ECO:0007669"/>
    <property type="project" value="UniProtKB-KW"/>
</dbReference>